<organism evidence="1">
    <name type="scientific">freshwater metagenome</name>
    <dbReference type="NCBI Taxonomy" id="449393"/>
    <lineage>
        <taxon>unclassified sequences</taxon>
        <taxon>metagenomes</taxon>
        <taxon>ecological metagenomes</taxon>
    </lineage>
</organism>
<protein>
    <submittedName>
        <fullName evidence="1">Unannotated protein</fullName>
    </submittedName>
</protein>
<accession>A0A6J7C9N3</accession>
<proteinExistence type="predicted"/>
<gene>
    <name evidence="1" type="ORF">UFOPK3267_02563</name>
</gene>
<sequence>MQDAVAQQGFGGAVVEESAGAGDGFHVAVQRGQVHRQVEVWAAARCFVAVVVEVEERGDVVQCVGHALGTGTGVVGAFPGVGGGQCLFQLDAAGFVEHEPADEGTVVGTVHDQRPVGFGRRCGLGNFGFGA</sequence>
<name>A0A6J7C9N3_9ZZZZ</name>
<dbReference type="AlphaFoldDB" id="A0A6J7C9N3"/>
<reference evidence="1" key="1">
    <citation type="submission" date="2020-05" db="EMBL/GenBank/DDBJ databases">
        <authorList>
            <person name="Chiriac C."/>
            <person name="Salcher M."/>
            <person name="Ghai R."/>
            <person name="Kavagutti S V."/>
        </authorList>
    </citation>
    <scope>NUCLEOTIDE SEQUENCE</scope>
</reference>
<dbReference type="EMBL" id="CAFBIY010000190">
    <property type="protein sequence ID" value="CAB4853039.1"/>
    <property type="molecule type" value="Genomic_DNA"/>
</dbReference>
<evidence type="ECO:0000313" key="1">
    <source>
        <dbReference type="EMBL" id="CAB4853039.1"/>
    </source>
</evidence>